<organism evidence="3 4">
    <name type="scientific">Pseudarthrobacter humi</name>
    <dbReference type="NCBI Taxonomy" id="2952523"/>
    <lineage>
        <taxon>Bacteria</taxon>
        <taxon>Bacillati</taxon>
        <taxon>Actinomycetota</taxon>
        <taxon>Actinomycetes</taxon>
        <taxon>Micrococcales</taxon>
        <taxon>Micrococcaceae</taxon>
        <taxon>Pseudarthrobacter</taxon>
    </lineage>
</organism>
<accession>A0ABT1LLW5</accession>
<keyword evidence="1" id="KW-0472">Membrane</keyword>
<proteinExistence type="predicted"/>
<evidence type="ECO:0000313" key="3">
    <source>
        <dbReference type="EMBL" id="MCP8999439.1"/>
    </source>
</evidence>
<name>A0ABT1LLW5_9MICC</name>
<dbReference type="InterPro" id="IPR045794">
    <property type="entry name" value="Trypco1"/>
</dbReference>
<dbReference type="Pfam" id="PF19493">
    <property type="entry name" value="Trypco1"/>
    <property type="match status" value="1"/>
</dbReference>
<dbReference type="EMBL" id="JANCLV010000003">
    <property type="protein sequence ID" value="MCP8999439.1"/>
    <property type="molecule type" value="Genomic_DNA"/>
</dbReference>
<gene>
    <name evidence="3" type="ORF">NFC73_06785</name>
</gene>
<dbReference type="NCBIfam" id="NF041216">
    <property type="entry name" value="CU044_2847_fam"/>
    <property type="match status" value="1"/>
</dbReference>
<comment type="caution">
    <text evidence="3">The sequence shown here is derived from an EMBL/GenBank/DDBJ whole genome shotgun (WGS) entry which is preliminary data.</text>
</comment>
<dbReference type="RefSeq" id="WP_254748732.1">
    <property type="nucleotide sequence ID" value="NZ_JANCLV010000003.1"/>
</dbReference>
<protein>
    <recommendedName>
        <fullName evidence="2">Trypsin-co-occurring domain-containing protein</fullName>
    </recommendedName>
</protein>
<keyword evidence="1" id="KW-1133">Transmembrane helix</keyword>
<sequence length="180" mass="19014">MTIAAGLFTAALLVLSHWVGSYTSAAGAAWSSWIAGVVALVVTAAAIRPSTQSQHNVRISHERRKPVMTELTRYEVGSWTVLAEADDISHGVDHPGRNGQGIPDVGRRLEDALASVRPAARAALEAMAELTPEKVEIEFGVKLAGDAGAVIARSSADAHFILRMSWSPAGAALVHDKETI</sequence>
<evidence type="ECO:0000313" key="4">
    <source>
        <dbReference type="Proteomes" id="UP001524318"/>
    </source>
</evidence>
<keyword evidence="4" id="KW-1185">Reference proteome</keyword>
<feature type="transmembrane region" description="Helical" evidence="1">
    <location>
        <begin position="31"/>
        <end position="48"/>
    </location>
</feature>
<evidence type="ECO:0000256" key="1">
    <source>
        <dbReference type="SAM" id="Phobius"/>
    </source>
</evidence>
<dbReference type="Proteomes" id="UP001524318">
    <property type="component" value="Unassembled WGS sequence"/>
</dbReference>
<feature type="domain" description="Trypsin-co-occurring" evidence="2">
    <location>
        <begin position="80"/>
        <end position="167"/>
    </location>
</feature>
<keyword evidence="1" id="KW-0812">Transmembrane</keyword>
<evidence type="ECO:0000259" key="2">
    <source>
        <dbReference type="Pfam" id="PF19493"/>
    </source>
</evidence>
<reference evidence="3 4" key="1">
    <citation type="submission" date="2022-06" db="EMBL/GenBank/DDBJ databases">
        <title>Pseudarthrobacter sp. strain RMG13 Genome sequencing and assembly.</title>
        <authorList>
            <person name="Kim I."/>
        </authorList>
    </citation>
    <scope>NUCLEOTIDE SEQUENCE [LARGE SCALE GENOMIC DNA]</scope>
    <source>
        <strain evidence="3 4">RMG13</strain>
    </source>
</reference>